<comment type="function">
    <text evidence="20">Involved in the sodium-dependent cotransport of myo-inositol (MI) with a Na(+):MI stoichiometry of 2:1. Exclusively responsible for apical MI transport and absorption in intestine. Can also transport D-chiro-inositol (DCI) but not L-fucose. Exhibits stereospecific cotransport of both D-glucose and D-xylose. May induce apoptosis through the TNF-alpha, PDCD1 pathway. May play a role in the regulation of MI concentration in serum, involving reabsorption in at least the proximal tubule of the kidney.</text>
</comment>
<evidence type="ECO:0000313" key="24">
    <source>
        <dbReference type="EMBL" id="GLD66129.1"/>
    </source>
</evidence>
<proteinExistence type="inferred from homology"/>
<evidence type="ECO:0000256" key="16">
    <source>
        <dbReference type="ARBA" id="ARBA00036976"/>
    </source>
</evidence>
<evidence type="ECO:0000256" key="20">
    <source>
        <dbReference type="ARBA" id="ARBA00045715"/>
    </source>
</evidence>
<dbReference type="GO" id="GO:0016324">
    <property type="term" value="C:apical plasma membrane"/>
    <property type="evidence" value="ECO:0007669"/>
    <property type="project" value="UniProtKB-SubCell"/>
</dbReference>
<comment type="similarity">
    <text evidence="2 21">Belongs to the sodium:solute symporter (SSF) (TC 2.A.21) family.</text>
</comment>
<dbReference type="PANTHER" id="PTHR11819:SF171">
    <property type="entry name" value="SODIUM_MYO-INOSITOL COTRANSPORTER 2"/>
    <property type="match status" value="1"/>
</dbReference>
<dbReference type="Pfam" id="PF00474">
    <property type="entry name" value="SSF"/>
    <property type="match status" value="1"/>
</dbReference>
<reference evidence="24" key="1">
    <citation type="submission" date="2022-08" db="EMBL/GenBank/DDBJ databases">
        <title>Genome sequencing of akame (Lates japonicus).</title>
        <authorList>
            <person name="Hashiguchi Y."/>
            <person name="Takahashi H."/>
        </authorList>
    </citation>
    <scope>NUCLEOTIDE SEQUENCE</scope>
    <source>
        <strain evidence="24">Kochi</strain>
    </source>
</reference>
<dbReference type="PANTHER" id="PTHR11819">
    <property type="entry name" value="SOLUTE CARRIER FAMILY 5"/>
    <property type="match status" value="1"/>
</dbReference>
<evidence type="ECO:0000256" key="15">
    <source>
        <dbReference type="ARBA" id="ARBA00036849"/>
    </source>
</evidence>
<keyword evidence="25" id="KW-1185">Reference proteome</keyword>
<evidence type="ECO:0000256" key="7">
    <source>
        <dbReference type="ARBA" id="ARBA00022847"/>
    </source>
</evidence>
<evidence type="ECO:0000256" key="6">
    <source>
        <dbReference type="ARBA" id="ARBA00022703"/>
    </source>
</evidence>
<comment type="subcellular location">
    <subcellularLocation>
        <location evidence="1">Apical cell membrane</location>
        <topology evidence="1">Multi-pass membrane protein</topology>
    </subcellularLocation>
</comment>
<keyword evidence="7" id="KW-0769">Symport</keyword>
<evidence type="ECO:0000256" key="22">
    <source>
        <dbReference type="SAM" id="MobiDB-lite"/>
    </source>
</evidence>
<comment type="catalytic activity">
    <reaction evidence="13">
        <text>myo-inositol(out) + 2 Na(+)(out) = myo-inositol(in) + 2 Na(+)(in)</text>
        <dbReference type="Rhea" id="RHEA:72987"/>
        <dbReference type="ChEBI" id="CHEBI:17268"/>
        <dbReference type="ChEBI" id="CHEBI:29101"/>
    </reaction>
</comment>
<evidence type="ECO:0000256" key="23">
    <source>
        <dbReference type="SAM" id="Phobius"/>
    </source>
</evidence>
<comment type="catalytic activity">
    <reaction evidence="15">
        <text>1D-chiro-inositol(out) + 2 Na(+)(out) = 1D-chiro-inositol(in) + 2 Na(+)(in)</text>
        <dbReference type="Rhea" id="RHEA:73315"/>
        <dbReference type="ChEBI" id="CHEBI:27372"/>
        <dbReference type="ChEBI" id="CHEBI:29101"/>
    </reaction>
</comment>
<evidence type="ECO:0000256" key="21">
    <source>
        <dbReference type="RuleBase" id="RU362091"/>
    </source>
</evidence>
<keyword evidence="3" id="KW-0813">Transport</keyword>
<keyword evidence="11 23" id="KW-0472">Membrane</keyword>
<evidence type="ECO:0000256" key="14">
    <source>
        <dbReference type="ARBA" id="ARBA00036672"/>
    </source>
</evidence>
<comment type="catalytic activity">
    <reaction evidence="14">
        <text>D-glucose(out) + 2 Na(+)(out) = D-glucose(in) + 2 Na(+)(in)</text>
        <dbReference type="Rhea" id="RHEA:70495"/>
        <dbReference type="ChEBI" id="CHEBI:4167"/>
        <dbReference type="ChEBI" id="CHEBI:29101"/>
    </reaction>
</comment>
<keyword evidence="10" id="KW-0406">Ion transport</keyword>
<protein>
    <recommendedName>
        <fullName evidence="17">Sodium/myo-inositol cotransporter 2</fullName>
    </recommendedName>
    <alternativeName>
        <fullName evidence="19">Sodium/myo-inositol transporter 2</fullName>
    </alternativeName>
    <alternativeName>
        <fullName evidence="18">Solute carrier family 5 member 11</fullName>
    </alternativeName>
</protein>
<evidence type="ECO:0000256" key="8">
    <source>
        <dbReference type="ARBA" id="ARBA00022989"/>
    </source>
</evidence>
<evidence type="ECO:0000256" key="5">
    <source>
        <dbReference type="ARBA" id="ARBA00022692"/>
    </source>
</evidence>
<dbReference type="InterPro" id="IPR038377">
    <property type="entry name" value="Na/Glc_symporter_sf"/>
</dbReference>
<keyword evidence="8 23" id="KW-1133">Transmembrane helix</keyword>
<comment type="caution">
    <text evidence="24">The sequence shown here is derived from an EMBL/GenBank/DDBJ whole genome shotgun (WGS) entry which is preliminary data.</text>
</comment>
<feature type="transmembrane region" description="Helical" evidence="23">
    <location>
        <begin position="302"/>
        <end position="322"/>
    </location>
</feature>
<evidence type="ECO:0000256" key="13">
    <source>
        <dbReference type="ARBA" id="ARBA00036654"/>
    </source>
</evidence>
<feature type="transmembrane region" description="Helical" evidence="23">
    <location>
        <begin position="117"/>
        <end position="139"/>
    </location>
</feature>
<feature type="transmembrane region" description="Helical" evidence="23">
    <location>
        <begin position="53"/>
        <end position="74"/>
    </location>
</feature>
<evidence type="ECO:0000256" key="9">
    <source>
        <dbReference type="ARBA" id="ARBA00023053"/>
    </source>
</evidence>
<dbReference type="PROSITE" id="PS50283">
    <property type="entry name" value="NA_SOLUT_SYMP_3"/>
    <property type="match status" value="1"/>
</dbReference>
<keyword evidence="6" id="KW-0053">Apoptosis</keyword>
<evidence type="ECO:0000256" key="1">
    <source>
        <dbReference type="ARBA" id="ARBA00004424"/>
    </source>
</evidence>
<accession>A0AAD3N5X1</accession>
<evidence type="ECO:0000256" key="18">
    <source>
        <dbReference type="ARBA" id="ARBA00042834"/>
    </source>
</evidence>
<evidence type="ECO:0000256" key="12">
    <source>
        <dbReference type="ARBA" id="ARBA00023201"/>
    </source>
</evidence>
<dbReference type="Proteomes" id="UP001279410">
    <property type="component" value="Unassembled WGS sequence"/>
</dbReference>
<organism evidence="24 25">
    <name type="scientific">Lates japonicus</name>
    <name type="common">Japanese lates</name>
    <dbReference type="NCBI Taxonomy" id="270547"/>
    <lineage>
        <taxon>Eukaryota</taxon>
        <taxon>Metazoa</taxon>
        <taxon>Chordata</taxon>
        <taxon>Craniata</taxon>
        <taxon>Vertebrata</taxon>
        <taxon>Euteleostomi</taxon>
        <taxon>Actinopterygii</taxon>
        <taxon>Neopterygii</taxon>
        <taxon>Teleostei</taxon>
        <taxon>Neoteleostei</taxon>
        <taxon>Acanthomorphata</taxon>
        <taxon>Carangaria</taxon>
        <taxon>Carangaria incertae sedis</taxon>
        <taxon>Centropomidae</taxon>
        <taxon>Lates</taxon>
    </lineage>
</organism>
<gene>
    <name evidence="24" type="ORF">AKAME5_001754800</name>
</gene>
<feature type="transmembrane region" description="Helical" evidence="23">
    <location>
        <begin position="86"/>
        <end position="110"/>
    </location>
</feature>
<comment type="catalytic activity">
    <reaction evidence="16">
        <text>D-xylose(out) + 2 Na(+)(out) = D-xylose(in) + 2 Na(+)(in)</text>
        <dbReference type="Rhea" id="RHEA:73367"/>
        <dbReference type="ChEBI" id="CHEBI:29101"/>
        <dbReference type="ChEBI" id="CHEBI:53455"/>
    </reaction>
</comment>
<dbReference type="AlphaFoldDB" id="A0AAD3N5X1"/>
<dbReference type="GO" id="GO:0005412">
    <property type="term" value="F:D-glucose:sodium symporter activity"/>
    <property type="evidence" value="ECO:0007669"/>
    <property type="project" value="TreeGrafter"/>
</dbReference>
<keyword evidence="4" id="KW-1003">Cell membrane</keyword>
<name>A0AAD3N5X1_LATJO</name>
<dbReference type="Gene3D" id="1.20.1730.10">
    <property type="entry name" value="Sodium/glucose cotransporter"/>
    <property type="match status" value="1"/>
</dbReference>
<keyword evidence="5 23" id="KW-0812">Transmembrane</keyword>
<dbReference type="GO" id="GO:0006915">
    <property type="term" value="P:apoptotic process"/>
    <property type="evidence" value="ECO:0007669"/>
    <property type="project" value="UniProtKB-KW"/>
</dbReference>
<feature type="transmembrane region" description="Helical" evidence="23">
    <location>
        <begin position="159"/>
        <end position="181"/>
    </location>
</feature>
<evidence type="ECO:0000256" key="10">
    <source>
        <dbReference type="ARBA" id="ARBA00023065"/>
    </source>
</evidence>
<evidence type="ECO:0000313" key="25">
    <source>
        <dbReference type="Proteomes" id="UP001279410"/>
    </source>
</evidence>
<keyword evidence="12" id="KW-0739">Sodium transport</keyword>
<evidence type="ECO:0000256" key="19">
    <source>
        <dbReference type="ARBA" id="ARBA00043206"/>
    </source>
</evidence>
<evidence type="ECO:0000256" key="3">
    <source>
        <dbReference type="ARBA" id="ARBA00022448"/>
    </source>
</evidence>
<evidence type="ECO:0000256" key="2">
    <source>
        <dbReference type="ARBA" id="ARBA00006434"/>
    </source>
</evidence>
<dbReference type="EMBL" id="BRZM01000088">
    <property type="protein sequence ID" value="GLD66129.1"/>
    <property type="molecule type" value="Genomic_DNA"/>
</dbReference>
<dbReference type="InterPro" id="IPR001734">
    <property type="entry name" value="Na/solute_symporter"/>
</dbReference>
<keyword evidence="9" id="KW-0915">Sodium</keyword>
<evidence type="ECO:0000256" key="17">
    <source>
        <dbReference type="ARBA" id="ARBA00039861"/>
    </source>
</evidence>
<evidence type="ECO:0000256" key="11">
    <source>
        <dbReference type="ARBA" id="ARBA00023136"/>
    </source>
</evidence>
<evidence type="ECO:0000256" key="4">
    <source>
        <dbReference type="ARBA" id="ARBA00022475"/>
    </source>
</evidence>
<sequence length="323" mass="36138">MTGGRPLNCKQILGNTVAAQTPPAQTGHVELRSEPAPFHHGPWKSFRSRMPEWELMIVGMVFVLVLVVVSVLWIPVVQASQGGQLFIYIQSISTYLQPPVSIIFIMGCFWKRTNEKGAFWGLAIGLSVGCIRMLLDFIYPAPLCYEVDDRPAVLKYVHYLYFSVLLSFITLVVVVGVSLVTEEPKPEQISRLTWFTRFDPVESKEHVFTVERSSKASEVITSQTDEMGVTGREEEASNGKACHHRKDSSSSVSSVRSQSRLMSALYWLCGMERRTEGENNPVTPPAPEPAICSLEEKPRLRLVVDVNLIICLSVTAFIIGYWA</sequence>
<feature type="region of interest" description="Disordered" evidence="22">
    <location>
        <begin position="221"/>
        <end position="256"/>
    </location>
</feature>